<feature type="transmembrane region" description="Helical" evidence="6">
    <location>
        <begin position="137"/>
        <end position="158"/>
    </location>
</feature>
<name>A0A939IHY0_CLOAM</name>
<dbReference type="AlphaFoldDB" id="A0A939IHY0"/>
<dbReference type="GO" id="GO:0005886">
    <property type="term" value="C:plasma membrane"/>
    <property type="evidence" value="ECO:0007669"/>
    <property type="project" value="TreeGrafter"/>
</dbReference>
<dbReference type="InterPro" id="IPR045225">
    <property type="entry name" value="Uracil/uridine/allantoin_perm"/>
</dbReference>
<evidence type="ECO:0000256" key="4">
    <source>
        <dbReference type="ARBA" id="ARBA00022989"/>
    </source>
</evidence>
<dbReference type="RefSeq" id="WP_206580782.1">
    <property type="nucleotide sequence ID" value="NZ_JAFJZZ010000001.1"/>
</dbReference>
<evidence type="ECO:0000256" key="3">
    <source>
        <dbReference type="ARBA" id="ARBA00022692"/>
    </source>
</evidence>
<feature type="transmembrane region" description="Helical" evidence="6">
    <location>
        <begin position="107"/>
        <end position="130"/>
    </location>
</feature>
<feature type="transmembrane region" description="Helical" evidence="6">
    <location>
        <begin position="447"/>
        <end position="470"/>
    </location>
</feature>
<feature type="transmembrane region" description="Helical" evidence="6">
    <location>
        <begin position="203"/>
        <end position="221"/>
    </location>
</feature>
<comment type="subcellular location">
    <subcellularLocation>
        <location evidence="1">Membrane</location>
        <topology evidence="1">Multi-pass membrane protein</topology>
    </subcellularLocation>
</comment>
<gene>
    <name evidence="7" type="ORF">JYB65_01320</name>
</gene>
<proteinExistence type="inferred from homology"/>
<dbReference type="EMBL" id="JAFJZZ010000001">
    <property type="protein sequence ID" value="MBN7772003.1"/>
    <property type="molecule type" value="Genomic_DNA"/>
</dbReference>
<accession>A0A939IHY0</accession>
<feature type="transmembrane region" description="Helical" evidence="6">
    <location>
        <begin position="250"/>
        <end position="271"/>
    </location>
</feature>
<dbReference type="Proteomes" id="UP000664545">
    <property type="component" value="Unassembled WGS sequence"/>
</dbReference>
<keyword evidence="3 6" id="KW-0812">Transmembrane</keyword>
<reference evidence="7" key="1">
    <citation type="submission" date="2021-02" db="EMBL/GenBank/DDBJ databases">
        <title>Abyssanaerobacter marinus gen.nov., sp., nov, anaerobic bacterium isolated from the Onnuri vent field of Indian Ocean and suggestion of Mogibacteriaceae fam. nov., and proposal of reclassification of ambiguous this family's genus member.</title>
        <authorList>
            <person name="Kim Y.J."/>
            <person name="Yang J.-A."/>
        </authorList>
    </citation>
    <scope>NUCLEOTIDE SEQUENCE</scope>
    <source>
        <strain evidence="7">DSM 2634</strain>
    </source>
</reference>
<feature type="transmembrane region" description="Helical" evidence="6">
    <location>
        <begin position="482"/>
        <end position="505"/>
    </location>
</feature>
<feature type="transmembrane region" description="Helical" evidence="6">
    <location>
        <begin position="402"/>
        <end position="422"/>
    </location>
</feature>
<evidence type="ECO:0000256" key="5">
    <source>
        <dbReference type="ARBA" id="ARBA00023136"/>
    </source>
</evidence>
<comment type="similarity">
    <text evidence="2">Belongs to the purine-cytosine permease (2.A.39) family.</text>
</comment>
<sequence length="527" mass="57065">MSICTQIECNGLYELTDEARAELISSKYYNEDLAPTSVSQRTWTTYNITALWIGMSICIPSLSLAAALIGMGVSPWLSVLNVALGNLIVLIPIQLNSHAGTKYGIPFPVFSRLTFGSIGAHVPAILRALVACGWTAVQSWVGGGAFAAILGCFIAAFRDQSWNIVILGNTCNVGQLIGFLLFMAWTGWIAYRGSESIKVVQNIGGPLLIIVVICLFGWSIMTAHQAGYGFGEVMAQGNDPALMEQFGGFWYIYLAGLTGNIAFWATMALNIPDFSRYARSQKDQFRGQLYGMPFPMFLCAFVGAFFAMATKLATGKAMFDPTNVFYYVDNRLLVIICAVGVAAATITTCVAANVVAPANGFSNLAPTKITYKMGVVATCIIAVLAQPWWIYGSGAAYVFTWLNNYGTILAPVAAIFIADYYICKQKRIDVAGLYAGAKGRYWYKGGWNVSAIIAWVAAFIIPLLGNTVFLYNPATAAGGPNFIQWLAANGYIVSFAIGFGVYFLLMKNEKSALVTQEEHDAMTQKTA</sequence>
<keyword evidence="5 6" id="KW-0472">Membrane</keyword>
<dbReference type="InterPro" id="IPR001248">
    <property type="entry name" value="Pur-cyt_permease"/>
</dbReference>
<evidence type="ECO:0000313" key="8">
    <source>
        <dbReference type="Proteomes" id="UP000664545"/>
    </source>
</evidence>
<keyword evidence="4 6" id="KW-1133">Transmembrane helix</keyword>
<dbReference type="Gene3D" id="1.10.4160.10">
    <property type="entry name" value="Hydantoin permease"/>
    <property type="match status" value="1"/>
</dbReference>
<protein>
    <submittedName>
        <fullName evidence="7">NCS1 family nucleobase:cation symporter-1</fullName>
    </submittedName>
</protein>
<feature type="transmembrane region" description="Helical" evidence="6">
    <location>
        <begin position="369"/>
        <end position="390"/>
    </location>
</feature>
<evidence type="ECO:0000256" key="6">
    <source>
        <dbReference type="SAM" id="Phobius"/>
    </source>
</evidence>
<organism evidence="7 8">
    <name type="scientific">Clostridium aminobutyricum</name>
    <dbReference type="NCBI Taxonomy" id="33953"/>
    <lineage>
        <taxon>Bacteria</taxon>
        <taxon>Bacillati</taxon>
        <taxon>Bacillota</taxon>
        <taxon>Clostridia</taxon>
        <taxon>Eubacteriales</taxon>
        <taxon>Clostridiaceae</taxon>
        <taxon>Clostridium</taxon>
    </lineage>
</organism>
<feature type="transmembrane region" description="Helical" evidence="6">
    <location>
        <begin position="164"/>
        <end position="191"/>
    </location>
</feature>
<feature type="transmembrane region" description="Helical" evidence="6">
    <location>
        <begin position="49"/>
        <end position="69"/>
    </location>
</feature>
<evidence type="ECO:0000256" key="2">
    <source>
        <dbReference type="ARBA" id="ARBA00008974"/>
    </source>
</evidence>
<dbReference type="CDD" id="cd11485">
    <property type="entry name" value="SLC-NCS1sbd_YbbW-like"/>
    <property type="match status" value="1"/>
</dbReference>
<feature type="transmembrane region" description="Helical" evidence="6">
    <location>
        <begin position="332"/>
        <end position="357"/>
    </location>
</feature>
<evidence type="ECO:0000313" key="7">
    <source>
        <dbReference type="EMBL" id="MBN7772003.1"/>
    </source>
</evidence>
<comment type="caution">
    <text evidence="7">The sequence shown here is derived from an EMBL/GenBank/DDBJ whole genome shotgun (WGS) entry which is preliminary data.</text>
</comment>
<keyword evidence="8" id="KW-1185">Reference proteome</keyword>
<dbReference type="PANTHER" id="PTHR30618:SF0">
    <property type="entry name" value="PURINE-URACIL PERMEASE NCS1"/>
    <property type="match status" value="1"/>
</dbReference>
<dbReference type="GO" id="GO:0015205">
    <property type="term" value="F:nucleobase transmembrane transporter activity"/>
    <property type="evidence" value="ECO:0007669"/>
    <property type="project" value="TreeGrafter"/>
</dbReference>
<dbReference type="Pfam" id="PF02133">
    <property type="entry name" value="Transp_cyt_pur"/>
    <property type="match status" value="1"/>
</dbReference>
<feature type="transmembrane region" description="Helical" evidence="6">
    <location>
        <begin position="292"/>
        <end position="312"/>
    </location>
</feature>
<evidence type="ECO:0000256" key="1">
    <source>
        <dbReference type="ARBA" id="ARBA00004141"/>
    </source>
</evidence>
<dbReference type="PANTHER" id="PTHR30618">
    <property type="entry name" value="NCS1 FAMILY PURINE/PYRIMIDINE TRANSPORTER"/>
    <property type="match status" value="1"/>
</dbReference>